<dbReference type="AlphaFoldDB" id="A0A075FZA7"/>
<reference evidence="2" key="1">
    <citation type="journal article" date="2014" name="Genome Biol. Evol.">
        <title>Pangenome evidence for extensive interdomain horizontal transfer affecting lineage core and shell genes in uncultured planktonic thaumarchaeota and euryarchaeota.</title>
        <authorList>
            <person name="Deschamps P."/>
            <person name="Zivanovic Y."/>
            <person name="Moreira D."/>
            <person name="Rodriguez-Valera F."/>
            <person name="Lopez-Garcia P."/>
        </authorList>
    </citation>
    <scope>NUCLEOTIDE SEQUENCE</scope>
</reference>
<feature type="domain" description="DUF2061" evidence="1">
    <location>
        <begin position="39"/>
        <end position="90"/>
    </location>
</feature>
<sequence length="112" mass="12669">MRRRRSYPSSFPAENDNMAEHVVTEHIEGTGHAGRKRSLVKTLTWRCIATTDTIIITRLVTGSWTAGAIVGSAEVFTKMILYYLHERGWSASDWGLEDVDVDEQALQLRPVH</sequence>
<dbReference type="InterPro" id="IPR018638">
    <property type="entry name" value="DUF2061_membrane"/>
</dbReference>
<dbReference type="EMBL" id="KF900486">
    <property type="protein sequence ID" value="AIE96673.1"/>
    <property type="molecule type" value="Genomic_DNA"/>
</dbReference>
<evidence type="ECO:0000313" key="2">
    <source>
        <dbReference type="EMBL" id="AIE96673.1"/>
    </source>
</evidence>
<organism evidence="2">
    <name type="scientific">uncultured marine group II/III euryarchaeote AD1000_86_F07</name>
    <dbReference type="NCBI Taxonomy" id="1457816"/>
    <lineage>
        <taxon>Archaea</taxon>
        <taxon>Methanobacteriati</taxon>
        <taxon>Methanobacteriota</taxon>
        <taxon>environmental samples</taxon>
    </lineage>
</organism>
<name>A0A075FZA7_9EURY</name>
<evidence type="ECO:0000259" key="1">
    <source>
        <dbReference type="Pfam" id="PF09834"/>
    </source>
</evidence>
<accession>A0A075FZA7</accession>
<proteinExistence type="predicted"/>
<dbReference type="Pfam" id="PF09834">
    <property type="entry name" value="DUF2061"/>
    <property type="match status" value="1"/>
</dbReference>
<protein>
    <submittedName>
        <fullName evidence="2">Putative membrane protein</fullName>
    </submittedName>
</protein>